<gene>
    <name evidence="1" type="ORF">ACFSQ3_05935</name>
</gene>
<dbReference type="RefSeq" id="WP_380868410.1">
    <property type="nucleotide sequence ID" value="NZ_JBHUMA010000004.1"/>
</dbReference>
<evidence type="ECO:0000313" key="2">
    <source>
        <dbReference type="Proteomes" id="UP001597393"/>
    </source>
</evidence>
<comment type="caution">
    <text evidence="1">The sequence shown here is derived from an EMBL/GenBank/DDBJ whole genome shotgun (WGS) entry which is preliminary data.</text>
</comment>
<dbReference type="Proteomes" id="UP001597393">
    <property type="component" value="Unassembled WGS sequence"/>
</dbReference>
<dbReference type="EMBL" id="JBHUMA010000004">
    <property type="protein sequence ID" value="MFD2598488.1"/>
    <property type="molecule type" value="Genomic_DNA"/>
</dbReference>
<dbReference type="InterPro" id="IPR053851">
    <property type="entry name" value="DUF6929"/>
</dbReference>
<name>A0ABW5NIL5_9SPHI</name>
<sequence length="274" mass="30869">MNFVLEFFVLITGIGAASGLHLKDEQLFLISDDSNYLYEYHIESKDLSKHLLVGMKVNEGVSNKEKLDLEAITYYQDVYFLFSSGSKSNRNKSFNAIIENRPQVNQMDMTDGYAHFRKQLGIASEDFNVEGALFYQDTLLLFNRGNGPEARNGIIKVPKHQEDKSTFTAIDLPKIDGKVTGFTDAILIEDKIYFLAAAESGGSSYEDGKIGGSQLGIIDLNTFRVEQVQTISKEHKFEGITYYQSNSEEISFLLCEDPDNGSRESSIYQLKIKK</sequence>
<organism evidence="1 2">
    <name type="scientific">Sphingobacterium corticis</name>
    <dbReference type="NCBI Taxonomy" id="1812823"/>
    <lineage>
        <taxon>Bacteria</taxon>
        <taxon>Pseudomonadati</taxon>
        <taxon>Bacteroidota</taxon>
        <taxon>Sphingobacteriia</taxon>
        <taxon>Sphingobacteriales</taxon>
        <taxon>Sphingobacteriaceae</taxon>
        <taxon>Sphingobacterium</taxon>
    </lineage>
</organism>
<proteinExistence type="predicted"/>
<accession>A0ABW5NIL5</accession>
<evidence type="ECO:0000313" key="1">
    <source>
        <dbReference type="EMBL" id="MFD2598488.1"/>
    </source>
</evidence>
<dbReference type="Pfam" id="PF22000">
    <property type="entry name" value="DUF6929"/>
    <property type="match status" value="1"/>
</dbReference>
<reference evidence="2" key="1">
    <citation type="journal article" date="2019" name="Int. J. Syst. Evol. Microbiol.">
        <title>The Global Catalogue of Microorganisms (GCM) 10K type strain sequencing project: providing services to taxonomists for standard genome sequencing and annotation.</title>
        <authorList>
            <consortium name="The Broad Institute Genomics Platform"/>
            <consortium name="The Broad Institute Genome Sequencing Center for Infectious Disease"/>
            <person name="Wu L."/>
            <person name="Ma J."/>
        </authorList>
    </citation>
    <scope>NUCLEOTIDE SEQUENCE [LARGE SCALE GENOMIC DNA]</scope>
    <source>
        <strain evidence="2">KCTC 42248</strain>
    </source>
</reference>
<keyword evidence="2" id="KW-1185">Reference proteome</keyword>
<protein>
    <submittedName>
        <fullName evidence="1">DUF6929 family protein</fullName>
    </submittedName>
</protein>